<evidence type="ECO:0000313" key="3">
    <source>
        <dbReference type="Proteomes" id="UP000265515"/>
    </source>
</evidence>
<dbReference type="GO" id="GO:0004674">
    <property type="term" value="F:protein serine/threonine kinase activity"/>
    <property type="evidence" value="ECO:0007669"/>
    <property type="project" value="InterPro"/>
</dbReference>
<dbReference type="PANTHER" id="PTHR37079:SF4">
    <property type="entry name" value="SERINE_THREONINE-PROTEIN KINASE ATM"/>
    <property type="match status" value="1"/>
</dbReference>
<dbReference type="AlphaFoldDB" id="A0A388JQA0"/>
<proteinExistence type="predicted"/>
<dbReference type="GO" id="GO:0006974">
    <property type="term" value="P:DNA damage response"/>
    <property type="evidence" value="ECO:0007669"/>
    <property type="project" value="InterPro"/>
</dbReference>
<dbReference type="STRING" id="69332.A0A388JQA0"/>
<dbReference type="PANTHER" id="PTHR37079">
    <property type="entry name" value="SERINE/THREONINE-PROTEIN KINASE ATM"/>
    <property type="match status" value="1"/>
</dbReference>
<feature type="compositionally biased region" description="Basic and acidic residues" evidence="1">
    <location>
        <begin position="138"/>
        <end position="149"/>
    </location>
</feature>
<dbReference type="EMBL" id="BFEA01000008">
    <property type="protein sequence ID" value="GBG59965.1"/>
    <property type="molecule type" value="Genomic_DNA"/>
</dbReference>
<organism evidence="2 3">
    <name type="scientific">Chara braunii</name>
    <name type="common">Braun's stonewort</name>
    <dbReference type="NCBI Taxonomy" id="69332"/>
    <lineage>
        <taxon>Eukaryota</taxon>
        <taxon>Viridiplantae</taxon>
        <taxon>Streptophyta</taxon>
        <taxon>Charophyceae</taxon>
        <taxon>Charales</taxon>
        <taxon>Characeae</taxon>
        <taxon>Chara</taxon>
    </lineage>
</organism>
<feature type="region of interest" description="Disordered" evidence="1">
    <location>
        <begin position="118"/>
        <end position="178"/>
    </location>
</feature>
<feature type="compositionally biased region" description="Low complexity" evidence="1">
    <location>
        <begin position="445"/>
        <end position="455"/>
    </location>
</feature>
<reference evidence="2 3" key="1">
    <citation type="journal article" date="2018" name="Cell">
        <title>The Chara Genome: Secondary Complexity and Implications for Plant Terrestrialization.</title>
        <authorList>
            <person name="Nishiyama T."/>
            <person name="Sakayama H."/>
            <person name="Vries J.D."/>
            <person name="Buschmann H."/>
            <person name="Saint-Marcoux D."/>
            <person name="Ullrich K.K."/>
            <person name="Haas F.B."/>
            <person name="Vanderstraeten L."/>
            <person name="Becker D."/>
            <person name="Lang D."/>
            <person name="Vosolsobe S."/>
            <person name="Rombauts S."/>
            <person name="Wilhelmsson P.K.I."/>
            <person name="Janitza P."/>
            <person name="Kern R."/>
            <person name="Heyl A."/>
            <person name="Rumpler F."/>
            <person name="Villalobos L.I.A.C."/>
            <person name="Clay J.M."/>
            <person name="Skokan R."/>
            <person name="Toyoda A."/>
            <person name="Suzuki Y."/>
            <person name="Kagoshima H."/>
            <person name="Schijlen E."/>
            <person name="Tajeshwar N."/>
            <person name="Catarino B."/>
            <person name="Hetherington A.J."/>
            <person name="Saltykova A."/>
            <person name="Bonnot C."/>
            <person name="Breuninger H."/>
            <person name="Symeonidi A."/>
            <person name="Radhakrishnan G.V."/>
            <person name="Van Nieuwerburgh F."/>
            <person name="Deforce D."/>
            <person name="Chang C."/>
            <person name="Karol K.G."/>
            <person name="Hedrich R."/>
            <person name="Ulvskov P."/>
            <person name="Glockner G."/>
            <person name="Delwiche C.F."/>
            <person name="Petrasek J."/>
            <person name="Van de Peer Y."/>
            <person name="Friml J."/>
            <person name="Beilby M."/>
            <person name="Dolan L."/>
            <person name="Kohara Y."/>
            <person name="Sugano S."/>
            <person name="Fujiyama A."/>
            <person name="Delaux P.-M."/>
            <person name="Quint M."/>
            <person name="TheiBen G."/>
            <person name="Hagemann M."/>
            <person name="Harholt J."/>
            <person name="Dunand C."/>
            <person name="Zachgo S."/>
            <person name="Langdale J."/>
            <person name="Maumus F."/>
            <person name="Straeten D.V.D."/>
            <person name="Gould S.B."/>
            <person name="Rensing S.A."/>
        </authorList>
    </citation>
    <scope>NUCLEOTIDE SEQUENCE [LARGE SCALE GENOMIC DNA]</scope>
    <source>
        <strain evidence="2 3">S276</strain>
    </source>
</reference>
<dbReference type="Proteomes" id="UP000265515">
    <property type="component" value="Unassembled WGS sequence"/>
</dbReference>
<feature type="compositionally biased region" description="Basic residues" evidence="1">
    <location>
        <begin position="150"/>
        <end position="163"/>
    </location>
</feature>
<feature type="region of interest" description="Disordered" evidence="1">
    <location>
        <begin position="385"/>
        <end position="455"/>
    </location>
</feature>
<name>A0A388JQA0_CHABU</name>
<feature type="compositionally biased region" description="Acidic residues" evidence="1">
    <location>
        <begin position="385"/>
        <end position="398"/>
    </location>
</feature>
<comment type="caution">
    <text evidence="2">The sequence shown here is derived from an EMBL/GenBank/DDBJ whole genome shotgun (WGS) entry which is preliminary data.</text>
</comment>
<gene>
    <name evidence="2" type="ORF">CBR_g295</name>
</gene>
<dbReference type="Gramene" id="GBG59965">
    <property type="protein sequence ID" value="GBG59965"/>
    <property type="gene ID" value="CBR_g295"/>
</dbReference>
<feature type="compositionally biased region" description="Basic and acidic residues" evidence="1">
    <location>
        <begin position="118"/>
        <end position="127"/>
    </location>
</feature>
<accession>A0A388JQA0</accession>
<keyword evidence="3" id="KW-1185">Reference proteome</keyword>
<evidence type="ECO:0000256" key="1">
    <source>
        <dbReference type="SAM" id="MobiDB-lite"/>
    </source>
</evidence>
<evidence type="ECO:0000313" key="2">
    <source>
        <dbReference type="EMBL" id="GBG59965.1"/>
    </source>
</evidence>
<sequence length="455" mass="50620">MHGIDQLLALAHGDRVKDKQRSKQLFVVDLDKKQAAEDVLRSLPRTVQPVLKQMKTMVELYIRLAELETRREDMNKRITLGRDFRKLSQLELVAVTVLTVVVVVCRYRVEPGYGARYHEKKRERDNSSSESGSSAETQAHKDPIRDMVPKKWKPSKGRTKSSRKSTTDTARNGNEQRSLKQEIAIVAAQTKCLFDQNTEYRKSHKRDYCTIQNVADNKAPHVTEKATSDRKTIKPVRPLVPIRYRKKFGEWQVATDVSFAFPTAGDHRTLARTIREGVSEDSPLGVFGIPAPPRKDSDKIDQELATARSFEPILVKLEEKSRQQEGLVWRAWNTVTALPYSTLAVKMCPAEVMADSLAAIIRSHILSTEHSLQDEAEPLYLEVEDEDRDMGDYDDDEGLSNKISRGSDGTGTTPVPKGSLGGYNLGSAAGRRANDDSGETGGLGADSAGTTAAAD</sequence>
<dbReference type="OrthoDB" id="381190at2759"/>
<dbReference type="InterPro" id="IPR038980">
    <property type="entry name" value="ATM_plant"/>
</dbReference>
<protein>
    <submittedName>
        <fullName evidence="2">Uncharacterized protein</fullName>
    </submittedName>
</protein>